<organism evidence="1">
    <name type="scientific">Wolfiporia cocos</name>
    <dbReference type="NCBI Taxonomy" id="81056"/>
    <lineage>
        <taxon>Eukaryota</taxon>
        <taxon>Fungi</taxon>
        <taxon>Dikarya</taxon>
        <taxon>Basidiomycota</taxon>
        <taxon>Agaricomycotina</taxon>
        <taxon>Agaricomycetes</taxon>
        <taxon>Polyporales</taxon>
        <taxon>Phaeolaceae</taxon>
        <taxon>Wolfiporia</taxon>
    </lineage>
</organism>
<name>A0A7G7YDV3_9APHY</name>
<evidence type="ECO:0000313" key="1">
    <source>
        <dbReference type="EMBL" id="QNH92673.1"/>
    </source>
</evidence>
<reference evidence="1" key="1">
    <citation type="journal article" date="2020" name="Front. Microbiol.">
        <title>Characterization of Two Mitochondrial Genomes and Gene Expression Analysis Reveal Clues for Variations, Evolution, and Large-Sclerotium Formation in Medical Fungus Wolfiporia cocos.</title>
        <authorList>
            <person name="Chen M."/>
            <person name="Chen N."/>
            <person name="Wu T."/>
            <person name="Bian Y."/>
            <person name="Deng Y."/>
            <person name="Xu Z."/>
        </authorList>
    </citation>
    <scope>NUCLEOTIDE SEQUENCE</scope>
    <source>
        <strain evidence="1">MD-104 SS10</strain>
    </source>
</reference>
<geneLocation type="mitochondrion" evidence="1"/>
<dbReference type="EMBL" id="MT079862">
    <property type="protein sequence ID" value="QNH92673.1"/>
    <property type="molecule type" value="Genomic_DNA"/>
</dbReference>
<accession>A0A7G7YDV3</accession>
<keyword evidence="1" id="KW-0496">Mitochondrion</keyword>
<dbReference type="AlphaFoldDB" id="A0A7G7YDV3"/>
<sequence length="160" mass="18479">MVGCYSLQGSPCLWRGAREGHTYKASSFSVDPPFIRYMNQELSRTWLAHNLVYHLISGSSWFNCEFSYWINSTDLTVPSLWHGRINVSRVLKLFLNSKLNGQRPWGISVRYCVLFLSGTMNSLITLPRNSSKLQVNPNYLVRYRLTNSDWYSTAQARDTV</sequence>
<proteinExistence type="predicted"/>
<protein>
    <submittedName>
        <fullName evidence="1">Uncharacterized protein</fullName>
    </submittedName>
</protein>
<gene>
    <name evidence="1" type="primary">orf3</name>
</gene>